<accession>A0A3N4M182</accession>
<sequence length="111" mass="12592">MPYPHSRSNSTSNLFRDYPLIQSILVIYIPLVAIARSHIYFKHQTFLLERKRLDKEVESIKVNKEKEVELQNIKAGTAVAVEKINAANPLDTGKVQGEVGVIIRYRFIPGG</sequence>
<organism evidence="2 3">
    <name type="scientific">Terfezia boudieri ATCC MYA-4762</name>
    <dbReference type="NCBI Taxonomy" id="1051890"/>
    <lineage>
        <taxon>Eukaryota</taxon>
        <taxon>Fungi</taxon>
        <taxon>Dikarya</taxon>
        <taxon>Ascomycota</taxon>
        <taxon>Pezizomycotina</taxon>
        <taxon>Pezizomycetes</taxon>
        <taxon>Pezizales</taxon>
        <taxon>Pezizaceae</taxon>
        <taxon>Terfezia</taxon>
    </lineage>
</organism>
<name>A0A3N4M182_9PEZI</name>
<feature type="transmembrane region" description="Helical" evidence="1">
    <location>
        <begin position="20"/>
        <end position="41"/>
    </location>
</feature>
<keyword evidence="3" id="KW-1185">Reference proteome</keyword>
<keyword evidence="1" id="KW-0812">Transmembrane</keyword>
<dbReference type="EMBL" id="ML121528">
    <property type="protein sequence ID" value="RPB28926.1"/>
    <property type="molecule type" value="Genomic_DNA"/>
</dbReference>
<evidence type="ECO:0000313" key="3">
    <source>
        <dbReference type="Proteomes" id="UP000267821"/>
    </source>
</evidence>
<protein>
    <submittedName>
        <fullName evidence="2">Uncharacterized protein</fullName>
    </submittedName>
</protein>
<keyword evidence="1" id="KW-0472">Membrane</keyword>
<gene>
    <name evidence="2" type="ORF">L211DRAFT_832810</name>
</gene>
<keyword evidence="1" id="KW-1133">Transmembrane helix</keyword>
<evidence type="ECO:0000256" key="1">
    <source>
        <dbReference type="SAM" id="Phobius"/>
    </source>
</evidence>
<dbReference type="InParanoid" id="A0A3N4M182"/>
<reference evidence="2 3" key="1">
    <citation type="journal article" date="2018" name="Nat. Ecol. Evol.">
        <title>Pezizomycetes genomes reveal the molecular basis of ectomycorrhizal truffle lifestyle.</title>
        <authorList>
            <person name="Murat C."/>
            <person name="Payen T."/>
            <person name="Noel B."/>
            <person name="Kuo A."/>
            <person name="Morin E."/>
            <person name="Chen J."/>
            <person name="Kohler A."/>
            <person name="Krizsan K."/>
            <person name="Balestrini R."/>
            <person name="Da Silva C."/>
            <person name="Montanini B."/>
            <person name="Hainaut M."/>
            <person name="Levati E."/>
            <person name="Barry K.W."/>
            <person name="Belfiori B."/>
            <person name="Cichocki N."/>
            <person name="Clum A."/>
            <person name="Dockter R.B."/>
            <person name="Fauchery L."/>
            <person name="Guy J."/>
            <person name="Iotti M."/>
            <person name="Le Tacon F."/>
            <person name="Lindquist E.A."/>
            <person name="Lipzen A."/>
            <person name="Malagnac F."/>
            <person name="Mello A."/>
            <person name="Molinier V."/>
            <person name="Miyauchi S."/>
            <person name="Poulain J."/>
            <person name="Riccioni C."/>
            <person name="Rubini A."/>
            <person name="Sitrit Y."/>
            <person name="Splivallo R."/>
            <person name="Traeger S."/>
            <person name="Wang M."/>
            <person name="Zifcakova L."/>
            <person name="Wipf D."/>
            <person name="Zambonelli A."/>
            <person name="Paolocci F."/>
            <person name="Nowrousian M."/>
            <person name="Ottonello S."/>
            <person name="Baldrian P."/>
            <person name="Spatafora J.W."/>
            <person name="Henrissat B."/>
            <person name="Nagy L.G."/>
            <person name="Aury J.M."/>
            <person name="Wincker P."/>
            <person name="Grigoriev I.V."/>
            <person name="Bonfante P."/>
            <person name="Martin F.M."/>
        </authorList>
    </citation>
    <scope>NUCLEOTIDE SEQUENCE [LARGE SCALE GENOMIC DNA]</scope>
    <source>
        <strain evidence="2 3">ATCC MYA-4762</strain>
    </source>
</reference>
<dbReference type="Proteomes" id="UP000267821">
    <property type="component" value="Unassembled WGS sequence"/>
</dbReference>
<dbReference type="AlphaFoldDB" id="A0A3N4M182"/>
<evidence type="ECO:0000313" key="2">
    <source>
        <dbReference type="EMBL" id="RPB28926.1"/>
    </source>
</evidence>
<proteinExistence type="predicted"/>